<dbReference type="Gene3D" id="1.10.530.10">
    <property type="match status" value="1"/>
</dbReference>
<dbReference type="EMBL" id="JBHSJF010000005">
    <property type="protein sequence ID" value="MFC5067683.1"/>
    <property type="molecule type" value="Genomic_DNA"/>
</dbReference>
<gene>
    <name evidence="4" type="ORF">ACFPFW_06595</name>
</gene>
<dbReference type="InterPro" id="IPR023346">
    <property type="entry name" value="Lysozyme-like_dom_sf"/>
</dbReference>
<evidence type="ECO:0000259" key="3">
    <source>
        <dbReference type="Pfam" id="PF01464"/>
    </source>
</evidence>
<reference evidence="5" key="1">
    <citation type="journal article" date="2019" name="Int. J. Syst. Evol. Microbiol.">
        <title>The Global Catalogue of Microorganisms (GCM) 10K type strain sequencing project: providing services to taxonomists for standard genome sequencing and annotation.</title>
        <authorList>
            <consortium name="The Broad Institute Genomics Platform"/>
            <consortium name="The Broad Institute Genome Sequencing Center for Infectious Disease"/>
            <person name="Wu L."/>
            <person name="Ma J."/>
        </authorList>
    </citation>
    <scope>NUCLEOTIDE SEQUENCE [LARGE SCALE GENOMIC DNA]</scope>
    <source>
        <strain evidence="5">CGMCC 1.16444</strain>
    </source>
</reference>
<feature type="signal peptide" evidence="2">
    <location>
        <begin position="1"/>
        <end position="19"/>
    </location>
</feature>
<keyword evidence="5" id="KW-1185">Reference proteome</keyword>
<feature type="domain" description="Transglycosylase SLT" evidence="3">
    <location>
        <begin position="36"/>
        <end position="136"/>
    </location>
</feature>
<protein>
    <submittedName>
        <fullName evidence="4">Lytic transglycosylase domain-containing protein</fullName>
    </submittedName>
</protein>
<organism evidence="4 5">
    <name type="scientific">Flaviflagellibacter deserti</name>
    <dbReference type="NCBI Taxonomy" id="2267266"/>
    <lineage>
        <taxon>Bacteria</taxon>
        <taxon>Pseudomonadati</taxon>
        <taxon>Pseudomonadota</taxon>
        <taxon>Alphaproteobacteria</taxon>
        <taxon>Hyphomicrobiales</taxon>
        <taxon>Flaviflagellibacter</taxon>
    </lineage>
</organism>
<sequence>MRLLLVPTAALAMTLPAAAQEVAPEPDPVALRVMVRTEAVKSGMPPEIADAVATVESGYQIFASGDAGEVGLMQILPSTARMLGFYGTNAELRVPTTNIRYGVTYLTGAWRLAGGDVCTTVMKYRAGHGETRFSHKSVAYCVRVRQILAEQGYSVRGEVPVATFGAPAVAMAGGRVKTAAGARSSRSRINWTAHNRRIKAIESKISRASLTIMQ</sequence>
<feature type="chain" id="PRO_5046831803" evidence="2">
    <location>
        <begin position="20"/>
        <end position="214"/>
    </location>
</feature>
<evidence type="ECO:0000256" key="2">
    <source>
        <dbReference type="SAM" id="SignalP"/>
    </source>
</evidence>
<evidence type="ECO:0000256" key="1">
    <source>
        <dbReference type="ARBA" id="ARBA00009387"/>
    </source>
</evidence>
<name>A0ABV9Z1Q9_9HYPH</name>
<keyword evidence="2" id="KW-0732">Signal</keyword>
<evidence type="ECO:0000313" key="5">
    <source>
        <dbReference type="Proteomes" id="UP001595796"/>
    </source>
</evidence>
<dbReference type="SUPFAM" id="SSF53955">
    <property type="entry name" value="Lysozyme-like"/>
    <property type="match status" value="1"/>
</dbReference>
<comment type="similarity">
    <text evidence="1">Belongs to the virb1 family.</text>
</comment>
<dbReference type="Proteomes" id="UP001595796">
    <property type="component" value="Unassembled WGS sequence"/>
</dbReference>
<evidence type="ECO:0000313" key="4">
    <source>
        <dbReference type="EMBL" id="MFC5067683.1"/>
    </source>
</evidence>
<accession>A0ABV9Z1Q9</accession>
<proteinExistence type="inferred from homology"/>
<dbReference type="Pfam" id="PF01464">
    <property type="entry name" value="SLT"/>
    <property type="match status" value="1"/>
</dbReference>
<dbReference type="RefSeq" id="WP_379769940.1">
    <property type="nucleotide sequence ID" value="NZ_JBHSJF010000005.1"/>
</dbReference>
<comment type="caution">
    <text evidence="4">The sequence shown here is derived from an EMBL/GenBank/DDBJ whole genome shotgun (WGS) entry which is preliminary data.</text>
</comment>
<dbReference type="InterPro" id="IPR008258">
    <property type="entry name" value="Transglycosylase_SLT_dom_1"/>
</dbReference>